<dbReference type="PANTHER" id="PTHR38137">
    <property type="entry name" value="PRC-BARREL DOMAIN PROTEIN"/>
    <property type="match status" value="1"/>
</dbReference>
<dbReference type="EMBL" id="AUZY01006427">
    <property type="protein sequence ID" value="EQD54405.1"/>
    <property type="molecule type" value="Genomic_DNA"/>
</dbReference>
<feature type="region of interest" description="Disordered" evidence="1">
    <location>
        <begin position="83"/>
        <end position="104"/>
    </location>
</feature>
<feature type="domain" description="PRC-barrel" evidence="2">
    <location>
        <begin position="6"/>
        <end position="74"/>
    </location>
</feature>
<evidence type="ECO:0000256" key="1">
    <source>
        <dbReference type="SAM" id="MobiDB-lite"/>
    </source>
</evidence>
<evidence type="ECO:0000259" key="2">
    <source>
        <dbReference type="Pfam" id="PF05239"/>
    </source>
</evidence>
<name>T1BK86_9ZZZZ</name>
<dbReference type="Gene3D" id="2.30.30.240">
    <property type="entry name" value="PRC-barrel domain"/>
    <property type="match status" value="1"/>
</dbReference>
<dbReference type="SUPFAM" id="SSF50346">
    <property type="entry name" value="PRC-barrel domain"/>
    <property type="match status" value="1"/>
</dbReference>
<comment type="caution">
    <text evidence="3">The sequence shown here is derived from an EMBL/GenBank/DDBJ whole genome shotgun (WGS) entry which is preliminary data.</text>
</comment>
<dbReference type="PANTHER" id="PTHR38137:SF1">
    <property type="entry name" value="PRC-BARREL DOMAIN-CONTAINING PROTEIN"/>
    <property type="match status" value="1"/>
</dbReference>
<protein>
    <submittedName>
        <fullName evidence="3">PRC-barrel domain protein</fullName>
    </submittedName>
</protein>
<dbReference type="Pfam" id="PF05239">
    <property type="entry name" value="PRC"/>
    <property type="match status" value="1"/>
</dbReference>
<reference evidence="3" key="1">
    <citation type="submission" date="2013-08" db="EMBL/GenBank/DDBJ databases">
        <authorList>
            <person name="Mendez C."/>
            <person name="Richter M."/>
            <person name="Ferrer M."/>
            <person name="Sanchez J."/>
        </authorList>
    </citation>
    <scope>NUCLEOTIDE SEQUENCE</scope>
</reference>
<organism evidence="3">
    <name type="scientific">mine drainage metagenome</name>
    <dbReference type="NCBI Taxonomy" id="410659"/>
    <lineage>
        <taxon>unclassified sequences</taxon>
        <taxon>metagenomes</taxon>
        <taxon>ecological metagenomes</taxon>
    </lineage>
</organism>
<accession>T1BK86</accession>
<evidence type="ECO:0000313" key="3">
    <source>
        <dbReference type="EMBL" id="EQD54405.1"/>
    </source>
</evidence>
<dbReference type="AlphaFoldDB" id="T1BK86"/>
<dbReference type="InterPro" id="IPR027275">
    <property type="entry name" value="PRC-brl_dom"/>
</dbReference>
<proteinExistence type="predicted"/>
<dbReference type="InterPro" id="IPR011033">
    <property type="entry name" value="PRC_barrel-like_sf"/>
</dbReference>
<gene>
    <name evidence="3" type="ORF">B1B_09705</name>
</gene>
<reference evidence="3" key="2">
    <citation type="journal article" date="2014" name="ISME J.">
        <title>Microbial stratification in low pH oxic and suboxic macroscopic growths along an acid mine drainage.</title>
        <authorList>
            <person name="Mendez-Garcia C."/>
            <person name="Mesa V."/>
            <person name="Sprenger R.R."/>
            <person name="Richter M."/>
            <person name="Diez M.S."/>
            <person name="Solano J."/>
            <person name="Bargiela R."/>
            <person name="Golyshina O.V."/>
            <person name="Manteca A."/>
            <person name="Ramos J.L."/>
            <person name="Gallego J.R."/>
            <person name="Llorente I."/>
            <person name="Martins Dos Santos V.A."/>
            <person name="Jensen O.N."/>
            <person name="Pelaez A.I."/>
            <person name="Sanchez J."/>
            <person name="Ferrer M."/>
        </authorList>
    </citation>
    <scope>NUCLEOTIDE SEQUENCE</scope>
</reference>
<sequence>MLVEMTQLVDRDVYTQEGRLLGRVTNVVLDVEGARIDGLYIAEPNALLVEESRSINVPFRWVSAVSDVILLKYFPRRITVKKASAAAKSSETPAAGGHAAQRAA</sequence>